<dbReference type="SUPFAM" id="SSF52540">
    <property type="entry name" value="P-loop containing nucleoside triphosphate hydrolases"/>
    <property type="match status" value="1"/>
</dbReference>
<comment type="caution">
    <text evidence="4">The sequence shown here is derived from an EMBL/GenBank/DDBJ whole genome shotgun (WGS) entry which is preliminary data.</text>
</comment>
<proteinExistence type="predicted"/>
<dbReference type="Pfam" id="PF05729">
    <property type="entry name" value="NACHT"/>
    <property type="match status" value="1"/>
</dbReference>
<feature type="domain" description="NACHT" evidence="3">
    <location>
        <begin position="240"/>
        <end position="363"/>
    </location>
</feature>
<dbReference type="GO" id="GO:0005524">
    <property type="term" value="F:ATP binding"/>
    <property type="evidence" value="ECO:0007669"/>
    <property type="project" value="UniProtKB-KW"/>
</dbReference>
<keyword evidence="2" id="KW-0067">ATP-binding</keyword>
<dbReference type="InterPro" id="IPR029058">
    <property type="entry name" value="AB_hydrolase_fold"/>
</dbReference>
<evidence type="ECO:0000313" key="4">
    <source>
        <dbReference type="EMBL" id="PFX18087.1"/>
    </source>
</evidence>
<dbReference type="GO" id="GO:0006508">
    <property type="term" value="P:proteolysis"/>
    <property type="evidence" value="ECO:0007669"/>
    <property type="project" value="InterPro"/>
</dbReference>
<dbReference type="PANTHER" id="PTHR46844">
    <property type="entry name" value="SLR5058 PROTEIN"/>
    <property type="match status" value="1"/>
</dbReference>
<dbReference type="InterPro" id="IPR032675">
    <property type="entry name" value="LRR_dom_sf"/>
</dbReference>
<sequence length="1864" mass="210413">MVEGNNMEQDGTWGDHLILWAAANCYRIAIHVISSLANNSEIIINPDSPLDKNKHLILGHVHEVHYVSLQPLQGLSEIRTTTYIPYGRFKRPVSVSADQPHKQLRKELSLHDHCKGFNSYGLPAPLTVDYRNPPATFVNPNYQESQSFPQGFIRHEQLPSLVNQSQSSPQVPTWTHPVPSYHSNHTQDSFGFGLPASSIRPDPVNKRVSSGFTWPSSSVSNRHVPSQVATPLPKEPSYETLGYTKGSPGIGKTTFCLKIAYDWAHDPIPKEFNFPQFEIVLLLKCRDIVGDLFEAITEQLLPKDTYECFCKKLMEFIKDFHFQPKVLIILDGLDELPKVSESYVDDLLRKKVLRFCYVLATTRQERGIAVRQKVNFDMLLQIEGFTRKDAFDYIRKYFKSAGSEHISTGERLIIQIEKNTLLDALWNNPLNLLLLCVVFEDYQGELPSYRTELYQIIVSCILRRYCAKHDLEAPLVDKALVRLFEDSLLVLGELAWRCLEKDRFSFFEKELAEFETKNVNLAARELGLVFKEASLRKINPQHEYFFFHKTFQEYLAALYLANKLLIKEVDFFKSHLRFYPDMVESYRQVFIFMSGILGEDACLLFEQIGKKLKEGNWDWHQCAEEEATFFVECFNESRNGEQVAIALSSFIPFPQTMTFDLSDGDMNTDISIVFKACGSFSQLQLPVHLSLYGEVPIDEDGAAPADALSDIVAPNTQLQTLSFSGCVSEEITALLCKALTVDSTLHSFTLETTEWISSCEVVDISDSLAANKTLTTVTLKLPHEVLKSCIAILDKGLSAETPLTSFVLEIFGSWRETEAEDFRKILLNRSLMSLSLTLFGDVQDSLITSLREGLVANPSMKSLALTFYGKLSNTGVALLKNGFLGNRSLESLELKVFATSRQERGIIVRKKVDFDMLLQIEGFTREDAFDYIRKHFKNAGPENVLKGERLIDEIMENTFLDALWNNPLNLLLLCIVFEDYQGELPSYRTELYQIIVSCILRRYCAKHDLEAPVDDKNVVRLFEDSLLVLGELAWRCLEKDRFSFREEELVEFETVNANLAARELGLVFKEASLRKINPQHEYFFFHKTFQEYLAAFYLANKLLKKEVYFSELHLNFYNDMTERYRQVFIFMSGILGEDARLLFEQIGKKLKKGNWDWHQCAEEGATFFVECFTESRNDEQVAIALSSFIPFPQTMTFNLSREETTTGVFIVLKACESFSQLQLPVHLALECSWWDVNANLGGDELADIIASNTQLQTLSFSGCVFEETTALLCKALTVDSTLHSFTLETTGWIYSCEVVAISDSLAANKTLTTVTLKLPYEHLNKLKTLSKLTISIQGELMGDGKNTLERLSRNQTYLFALNVSDSYSGDKICREVGLSADDSSSLTPVLTKVKDGCVTKLSLSVKNPDSISGDWGSTLCEGLAKSESLTTLSLTFNNNYYIKNMDALWDAAAKNKSLTTLSLTLNSYNQYLMSEPITFGLRNGLAKNSSLTTLSLTLNDCLVWKKMVANDLRDGLAKNASLTTLRLTMNIQSGWIIRIPLVDYLSGGLAKNTSLTTLSLTLNNYCDWEECMISGLNEGLTKNMSLTTLILTFNNYRDFEGCMISDLSDVLTENMSLTTLSLTLNNYRNFEGSMISDLSDVLTKNMSLTTLILAVNNYSDFKGCMINGRSDRMAKYMSLTTLSLAINNYSSFEEDLTDGLIDGLANIKSLTTLSLTLNNHSYRPNSSFCALMDALVCAELSLPGGSNNKTDMFPPLPWTPEMITTYCQKKWGVVPQPNWAPIQFWGKDISSSSNIIFSNGDLDPWRPGGVLEDVSPTLVAVLVRGGAHHLDLRASNPLDPPAVTQAREQELKLIQRFLQESRLF</sequence>
<dbReference type="OrthoDB" id="2130629at2759"/>
<dbReference type="SUPFAM" id="SSF52047">
    <property type="entry name" value="RNI-like"/>
    <property type="match status" value="3"/>
</dbReference>
<dbReference type="Gene3D" id="3.90.70.80">
    <property type="match status" value="1"/>
</dbReference>
<dbReference type="CDD" id="cd22758">
    <property type="entry name" value="OTU_232R-like"/>
    <property type="match status" value="1"/>
</dbReference>
<dbReference type="Gene3D" id="3.40.50.300">
    <property type="entry name" value="P-loop containing nucleotide triphosphate hydrolases"/>
    <property type="match status" value="1"/>
</dbReference>
<evidence type="ECO:0000256" key="2">
    <source>
        <dbReference type="ARBA" id="ARBA00022840"/>
    </source>
</evidence>
<organism evidence="4 5">
    <name type="scientific">Stylophora pistillata</name>
    <name type="common">Smooth cauliflower coral</name>
    <dbReference type="NCBI Taxonomy" id="50429"/>
    <lineage>
        <taxon>Eukaryota</taxon>
        <taxon>Metazoa</taxon>
        <taxon>Cnidaria</taxon>
        <taxon>Anthozoa</taxon>
        <taxon>Hexacorallia</taxon>
        <taxon>Scleractinia</taxon>
        <taxon>Astrocoeniina</taxon>
        <taxon>Pocilloporidae</taxon>
        <taxon>Stylophora</taxon>
    </lineage>
</organism>
<evidence type="ECO:0000256" key="1">
    <source>
        <dbReference type="ARBA" id="ARBA00022741"/>
    </source>
</evidence>
<accession>A0A2B4RP17</accession>
<gene>
    <name evidence="4" type="primary">DPP7</name>
    <name evidence="4" type="ORF">AWC38_SpisGene17560</name>
</gene>
<dbReference type="EMBL" id="LSMT01000431">
    <property type="protein sequence ID" value="PFX18087.1"/>
    <property type="molecule type" value="Genomic_DNA"/>
</dbReference>
<keyword evidence="5" id="KW-1185">Reference proteome</keyword>
<name>A0A2B4RP17_STYPI</name>
<dbReference type="PROSITE" id="PS50837">
    <property type="entry name" value="NACHT"/>
    <property type="match status" value="1"/>
</dbReference>
<evidence type="ECO:0000259" key="3">
    <source>
        <dbReference type="PROSITE" id="PS50837"/>
    </source>
</evidence>
<dbReference type="Proteomes" id="UP000225706">
    <property type="component" value="Unassembled WGS sequence"/>
</dbReference>
<dbReference type="GO" id="GO:0070008">
    <property type="term" value="F:serine-type exopeptidase activity"/>
    <property type="evidence" value="ECO:0007669"/>
    <property type="project" value="InterPro"/>
</dbReference>
<reference evidence="5" key="1">
    <citation type="journal article" date="2017" name="bioRxiv">
        <title>Comparative analysis of the genomes of Stylophora pistillata and Acropora digitifera provides evidence for extensive differences between species of corals.</title>
        <authorList>
            <person name="Voolstra C.R."/>
            <person name="Li Y."/>
            <person name="Liew Y.J."/>
            <person name="Baumgarten S."/>
            <person name="Zoccola D."/>
            <person name="Flot J.-F."/>
            <person name="Tambutte S."/>
            <person name="Allemand D."/>
            <person name="Aranda M."/>
        </authorList>
    </citation>
    <scope>NUCLEOTIDE SEQUENCE [LARGE SCALE GENOMIC DNA]</scope>
</reference>
<evidence type="ECO:0000313" key="5">
    <source>
        <dbReference type="Proteomes" id="UP000225706"/>
    </source>
</evidence>
<dbReference type="Gene3D" id="3.80.10.10">
    <property type="entry name" value="Ribonuclease Inhibitor"/>
    <property type="match status" value="4"/>
</dbReference>
<protein>
    <submittedName>
        <fullName evidence="4">Dipeptidyl peptidase 2</fullName>
    </submittedName>
</protein>
<keyword evidence="1" id="KW-0547">Nucleotide-binding</keyword>
<dbReference type="InterPro" id="IPR008758">
    <property type="entry name" value="Peptidase_S28"/>
</dbReference>
<dbReference type="InterPro" id="IPR027417">
    <property type="entry name" value="P-loop_NTPase"/>
</dbReference>
<dbReference type="PANTHER" id="PTHR46844:SF1">
    <property type="entry name" value="SLR5058 PROTEIN"/>
    <property type="match status" value="1"/>
</dbReference>
<dbReference type="Gene3D" id="3.40.50.1820">
    <property type="entry name" value="alpha/beta hydrolase"/>
    <property type="match status" value="1"/>
</dbReference>
<dbReference type="InterPro" id="IPR007111">
    <property type="entry name" value="NACHT_NTPase"/>
</dbReference>
<dbReference type="Pfam" id="PF05577">
    <property type="entry name" value="Peptidase_S28"/>
    <property type="match status" value="1"/>
</dbReference>